<dbReference type="Pfam" id="PF13563">
    <property type="entry name" value="2_5_RNA_ligase2"/>
    <property type="match status" value="1"/>
</dbReference>
<dbReference type="OrthoDB" id="5540889at2"/>
<dbReference type="InterPro" id="IPR009097">
    <property type="entry name" value="Cyclic_Pdiesterase"/>
</dbReference>
<accession>A0A3A8E3K1</accession>
<sequence>MFLLPDAPAVPTFAHDYPEWHKGRQIFSLWYLEIHSPALLQYLEHLQASFSDLLFQPNTRQFHITLFICGFLRSSIEHDDDITQAQIDCQTSQLQTLDLKPFQLRTGKINSFQSALFIEIEDTEQILQHIREQLGISQNEIAPLNYCPHITIGLYSHEFNSALLFERIKEQPQQRFKFEVQKITFGSYSAQLLQGPLTAHQHIQLGAL</sequence>
<dbReference type="Gene3D" id="3.90.1140.10">
    <property type="entry name" value="Cyclic phosphodiesterase"/>
    <property type="match status" value="1"/>
</dbReference>
<dbReference type="SUPFAM" id="SSF55144">
    <property type="entry name" value="LigT-like"/>
    <property type="match status" value="1"/>
</dbReference>
<dbReference type="GO" id="GO:0016874">
    <property type="term" value="F:ligase activity"/>
    <property type="evidence" value="ECO:0007669"/>
    <property type="project" value="UniProtKB-KW"/>
</dbReference>
<reference evidence="1 2" key="1">
    <citation type="submission" date="2018-09" db="EMBL/GenBank/DDBJ databases">
        <title>The draft genome of Acinetobacter spp. strains.</title>
        <authorList>
            <person name="Qin J."/>
            <person name="Feng Y."/>
            <person name="Zong Z."/>
        </authorList>
    </citation>
    <scope>NUCLEOTIDE SEQUENCE [LARGE SCALE GENOMIC DNA]</scope>
    <source>
        <strain evidence="1 2">WCHAc060012</strain>
    </source>
</reference>
<keyword evidence="1" id="KW-0436">Ligase</keyword>
<dbReference type="RefSeq" id="WP_120403587.1">
    <property type="nucleotide sequence ID" value="NZ_RAXV01000039.1"/>
</dbReference>
<dbReference type="AlphaFoldDB" id="A0A3A8E3K1"/>
<organism evidence="1 2">
    <name type="scientific">Acinetobacter tianfuensis</name>
    <dbReference type="NCBI Taxonomy" id="2419603"/>
    <lineage>
        <taxon>Bacteria</taxon>
        <taxon>Pseudomonadati</taxon>
        <taxon>Pseudomonadota</taxon>
        <taxon>Gammaproteobacteria</taxon>
        <taxon>Moraxellales</taxon>
        <taxon>Moraxellaceae</taxon>
        <taxon>Acinetobacter</taxon>
    </lineage>
</organism>
<gene>
    <name evidence="1" type="ORF">D7V32_14680</name>
</gene>
<dbReference type="EMBL" id="RAXV01000039">
    <property type="protein sequence ID" value="RKG29517.1"/>
    <property type="molecule type" value="Genomic_DNA"/>
</dbReference>
<protein>
    <submittedName>
        <fullName evidence="1">2'-5' RNA ligase family protein</fullName>
    </submittedName>
</protein>
<name>A0A3A8E3K1_9GAMM</name>
<proteinExistence type="predicted"/>
<keyword evidence="2" id="KW-1185">Reference proteome</keyword>
<dbReference type="Proteomes" id="UP000282388">
    <property type="component" value="Unassembled WGS sequence"/>
</dbReference>
<comment type="caution">
    <text evidence="1">The sequence shown here is derived from an EMBL/GenBank/DDBJ whole genome shotgun (WGS) entry which is preliminary data.</text>
</comment>
<evidence type="ECO:0000313" key="2">
    <source>
        <dbReference type="Proteomes" id="UP000282388"/>
    </source>
</evidence>
<evidence type="ECO:0000313" key="1">
    <source>
        <dbReference type="EMBL" id="RKG29517.1"/>
    </source>
</evidence>